<dbReference type="AlphaFoldDB" id="A0A412G4R9"/>
<keyword evidence="2" id="KW-0285">Flavoprotein</keyword>
<comment type="caution">
    <text evidence="5">The sequence shown here is derived from an EMBL/GenBank/DDBJ whole genome shotgun (WGS) entry which is preliminary data.</text>
</comment>
<dbReference type="Proteomes" id="UP000284178">
    <property type="component" value="Unassembled WGS sequence"/>
</dbReference>
<accession>A0A412G4R9</accession>
<gene>
    <name evidence="5" type="ORF">DWY25_05055</name>
</gene>
<comment type="similarity">
    <text evidence="3">Belongs to the flavoredoxin family.</text>
</comment>
<dbReference type="PANTHER" id="PTHR43567:SF1">
    <property type="entry name" value="FLAVOREDOXIN"/>
    <property type="match status" value="1"/>
</dbReference>
<name>A0A412G4R9_9FIRM</name>
<dbReference type="InterPro" id="IPR002563">
    <property type="entry name" value="Flavin_Rdtase-like_dom"/>
</dbReference>
<reference evidence="5 6" key="1">
    <citation type="submission" date="2018-08" db="EMBL/GenBank/DDBJ databases">
        <title>A genome reference for cultivated species of the human gut microbiota.</title>
        <authorList>
            <person name="Zou Y."/>
            <person name="Xue W."/>
            <person name="Luo G."/>
        </authorList>
    </citation>
    <scope>NUCLEOTIDE SEQUENCE [LARGE SCALE GENOMIC DNA]</scope>
    <source>
        <strain evidence="5 6">AF24-29</strain>
    </source>
</reference>
<keyword evidence="6" id="KW-1185">Reference proteome</keyword>
<evidence type="ECO:0000256" key="3">
    <source>
        <dbReference type="ARBA" id="ARBA00038054"/>
    </source>
</evidence>
<evidence type="ECO:0000256" key="2">
    <source>
        <dbReference type="ARBA" id="ARBA00022630"/>
    </source>
</evidence>
<dbReference type="SUPFAM" id="SSF50475">
    <property type="entry name" value="FMN-binding split barrel"/>
    <property type="match status" value="1"/>
</dbReference>
<dbReference type="GO" id="GO:0016646">
    <property type="term" value="F:oxidoreductase activity, acting on the CH-NH group of donors, NAD or NADP as acceptor"/>
    <property type="evidence" value="ECO:0007669"/>
    <property type="project" value="UniProtKB-ARBA"/>
</dbReference>
<feature type="domain" description="Flavin reductase like" evidence="4">
    <location>
        <begin position="33"/>
        <end position="175"/>
    </location>
</feature>
<dbReference type="InterPro" id="IPR052174">
    <property type="entry name" value="Flavoredoxin"/>
</dbReference>
<evidence type="ECO:0000313" key="5">
    <source>
        <dbReference type="EMBL" id="RGR75605.1"/>
    </source>
</evidence>
<organism evidence="5 6">
    <name type="scientific">Holdemania filiformis</name>
    <dbReference type="NCBI Taxonomy" id="61171"/>
    <lineage>
        <taxon>Bacteria</taxon>
        <taxon>Bacillati</taxon>
        <taxon>Bacillota</taxon>
        <taxon>Erysipelotrichia</taxon>
        <taxon>Erysipelotrichales</taxon>
        <taxon>Erysipelotrichaceae</taxon>
        <taxon>Holdemania</taxon>
    </lineage>
</organism>
<dbReference type="Gene3D" id="2.30.110.10">
    <property type="entry name" value="Electron Transport, Fmn-binding Protein, Chain A"/>
    <property type="match status" value="1"/>
</dbReference>
<dbReference type="GO" id="GO:0010181">
    <property type="term" value="F:FMN binding"/>
    <property type="evidence" value="ECO:0007669"/>
    <property type="project" value="InterPro"/>
</dbReference>
<dbReference type="InterPro" id="IPR012349">
    <property type="entry name" value="Split_barrel_FMN-bd"/>
</dbReference>
<proteinExistence type="inferred from homology"/>
<comment type="cofactor">
    <cofactor evidence="1">
        <name>FMN</name>
        <dbReference type="ChEBI" id="CHEBI:58210"/>
    </cofactor>
</comment>
<dbReference type="PANTHER" id="PTHR43567">
    <property type="entry name" value="FLAVOREDOXIN-RELATED-RELATED"/>
    <property type="match status" value="1"/>
</dbReference>
<dbReference type="RefSeq" id="WP_117894332.1">
    <property type="nucleotide sequence ID" value="NZ_CABJCV010000004.1"/>
</dbReference>
<protein>
    <recommendedName>
        <fullName evidence="4">Flavin reductase like domain-containing protein</fullName>
    </recommendedName>
</protein>
<evidence type="ECO:0000256" key="1">
    <source>
        <dbReference type="ARBA" id="ARBA00001917"/>
    </source>
</evidence>
<dbReference type="Pfam" id="PF01613">
    <property type="entry name" value="Flavin_Reduct"/>
    <property type="match status" value="1"/>
</dbReference>
<dbReference type="EMBL" id="QRUP01000004">
    <property type="protein sequence ID" value="RGR75605.1"/>
    <property type="molecule type" value="Genomic_DNA"/>
</dbReference>
<dbReference type="GeneID" id="83014772"/>
<evidence type="ECO:0000313" key="6">
    <source>
        <dbReference type="Proteomes" id="UP000284178"/>
    </source>
</evidence>
<evidence type="ECO:0000259" key="4">
    <source>
        <dbReference type="Pfam" id="PF01613"/>
    </source>
</evidence>
<sequence>MKIEIGSDRPAHFQPAYPEEFELFSHLELAAAIPQVLFAVTTWKENGKPNICFHSWSCFHGDKTAFFTVLGNLYQHTHTYANIKRTGVFAVNFLPVRYYDALIETIRQNELDADEFSAGGFTLENARTISAPIIQESFVTLECTLKSMEDLSGAGITAMVVGQVQHAWVDADQSPESRCGKDGYMMLMPGAQNLKTGAPNPSIIASLAIEKRD</sequence>